<dbReference type="GO" id="GO:0055087">
    <property type="term" value="C:Ski complex"/>
    <property type="evidence" value="ECO:0007669"/>
    <property type="project" value="TreeGrafter"/>
</dbReference>
<organism evidence="7 8">
    <name type="scientific">Microbacterium mitrae</name>
    <dbReference type="NCBI Taxonomy" id="664640"/>
    <lineage>
        <taxon>Bacteria</taxon>
        <taxon>Bacillati</taxon>
        <taxon>Actinomycetota</taxon>
        <taxon>Actinomycetes</taxon>
        <taxon>Micrococcales</taxon>
        <taxon>Microbacteriaceae</taxon>
        <taxon>Microbacterium</taxon>
    </lineage>
</organism>
<sequence length="782" mass="87856">MDEFQIEACHALESGHGVLVAAPTGAGKTVVGEFAIFQAMRTKGDKAFYTTPMKALSNQKFRELVDVYGADEVGLLTGDTNINPHARVVVMTTEVLRNMLYADSEALRGLRFVVMDEVHYLADRFRGAVWEEVIIHLPEEVRVVALSATVSNAEEFGDWLAAVRGDTEVIVSEIRPVPLEQHVLARGDLLPLFDERSGVATQHVNRELARLRTLKGVAWENNSRTLNARGRGKPKYQKPSMAGRGSRLDRAQAIELLQRDQLLPAIFFIFSRVGCEQAVQQVARDGISLTTAEERREIRRYVEERIYMLPDEDLSVLGYWTWRENLERGVAAHHAGMLPAFKEIVEQLFQRKLVKVVFATETLALGINMPARTVVLEKLEKFNGEARVPITSGEYTQLTGRAGRRGIDVEGHSVVVWNEGMDVEAVAALASRRTYPMNSSFRPTYNMAVNLIDQFGRSRAREILESSFAQFQADRAVVGLAVKVREADESLNGYRTSMTCERGDFLDYSRLRRELTEVEKQGRGELYGSQDRAEKRRNEINTLRSRMQKHACHSCPDREKHARWAERYWKLERQVAQWRSQIDRRTGTVARIFDRVVDVLDELGYVDVAPNGSATLTPAGRTMRRIYGERDLLVAESLRTGIWKNLDAPSLAALACALVYEPRRDENGTGMRDLPKGAFRIALDETAMLWAKLDDVEHDFDLPGTEPLAPGLSAAMHSWARGATLDRVLTQADMAAGDFVRWTKQTIDLLDQLSIVADGDIGTTARRALDLVRRGIVVYSGV</sequence>
<dbReference type="AlphaFoldDB" id="A0A5C8HU82"/>
<dbReference type="Pfam" id="PF08148">
    <property type="entry name" value="DSHCT"/>
    <property type="match status" value="1"/>
</dbReference>
<keyword evidence="2" id="KW-0378">Hydrolase</keyword>
<evidence type="ECO:0000256" key="1">
    <source>
        <dbReference type="ARBA" id="ARBA00022741"/>
    </source>
</evidence>
<dbReference type="SMART" id="SM00490">
    <property type="entry name" value="HELICc"/>
    <property type="match status" value="1"/>
</dbReference>
<protein>
    <submittedName>
        <fullName evidence="7">DEAD/DEAH box helicase</fullName>
    </submittedName>
</protein>
<dbReference type="PANTHER" id="PTHR12131">
    <property type="entry name" value="ATP-DEPENDENT RNA AND DNA HELICASE"/>
    <property type="match status" value="1"/>
</dbReference>
<dbReference type="InterPro" id="IPR012961">
    <property type="entry name" value="Ski2/MTR4_C"/>
</dbReference>
<dbReference type="Pfam" id="PF00271">
    <property type="entry name" value="Helicase_C"/>
    <property type="match status" value="1"/>
</dbReference>
<dbReference type="InterPro" id="IPR001650">
    <property type="entry name" value="Helicase_C-like"/>
</dbReference>
<dbReference type="CDD" id="cd18795">
    <property type="entry name" value="SF2_C_Ski2"/>
    <property type="match status" value="1"/>
</dbReference>
<comment type="caution">
    <text evidence="7">The sequence shown here is derived from an EMBL/GenBank/DDBJ whole genome shotgun (WGS) entry which is preliminary data.</text>
</comment>
<dbReference type="SMART" id="SM01142">
    <property type="entry name" value="DSHCT"/>
    <property type="match status" value="1"/>
</dbReference>
<dbReference type="Gene3D" id="3.40.50.300">
    <property type="entry name" value="P-loop containing nucleotide triphosphate hydrolases"/>
    <property type="match status" value="2"/>
</dbReference>
<dbReference type="GO" id="GO:0004386">
    <property type="term" value="F:helicase activity"/>
    <property type="evidence" value="ECO:0007669"/>
    <property type="project" value="UniProtKB-KW"/>
</dbReference>
<dbReference type="PROSITE" id="PS51194">
    <property type="entry name" value="HELICASE_CTER"/>
    <property type="match status" value="1"/>
</dbReference>
<dbReference type="Pfam" id="PF00270">
    <property type="entry name" value="DEAD"/>
    <property type="match status" value="1"/>
</dbReference>
<feature type="domain" description="Helicase C-terminal" evidence="6">
    <location>
        <begin position="274"/>
        <end position="453"/>
    </location>
</feature>
<proteinExistence type="predicted"/>
<dbReference type="Gene3D" id="1.10.3380.30">
    <property type="match status" value="1"/>
</dbReference>
<evidence type="ECO:0000313" key="7">
    <source>
        <dbReference type="EMBL" id="TXK06653.1"/>
    </source>
</evidence>
<dbReference type="SMART" id="SM00487">
    <property type="entry name" value="DEXDc"/>
    <property type="match status" value="1"/>
</dbReference>
<dbReference type="InterPro" id="IPR050699">
    <property type="entry name" value="RNA-DNA_Helicase"/>
</dbReference>
<keyword evidence="8" id="KW-1185">Reference proteome</keyword>
<dbReference type="Proteomes" id="UP000321196">
    <property type="component" value="Unassembled WGS sequence"/>
</dbReference>
<evidence type="ECO:0000259" key="6">
    <source>
        <dbReference type="PROSITE" id="PS51194"/>
    </source>
</evidence>
<keyword evidence="1" id="KW-0547">Nucleotide-binding</keyword>
<dbReference type="GO" id="GO:0016787">
    <property type="term" value="F:hydrolase activity"/>
    <property type="evidence" value="ECO:0007669"/>
    <property type="project" value="UniProtKB-KW"/>
</dbReference>
<dbReference type="OrthoDB" id="3229913at2"/>
<dbReference type="SUPFAM" id="SSF52540">
    <property type="entry name" value="P-loop containing nucleoside triphosphate hydrolases"/>
    <property type="match status" value="1"/>
</dbReference>
<evidence type="ECO:0000256" key="2">
    <source>
        <dbReference type="ARBA" id="ARBA00022801"/>
    </source>
</evidence>
<keyword evidence="3 7" id="KW-0347">Helicase</keyword>
<keyword evidence="4" id="KW-0067">ATP-binding</keyword>
<evidence type="ECO:0000313" key="8">
    <source>
        <dbReference type="Proteomes" id="UP000321196"/>
    </source>
</evidence>
<feature type="domain" description="Helicase ATP-binding" evidence="5">
    <location>
        <begin position="9"/>
        <end position="168"/>
    </location>
</feature>
<gene>
    <name evidence="7" type="ORF">FVP60_00875</name>
</gene>
<dbReference type="EMBL" id="VRSW01000001">
    <property type="protein sequence ID" value="TXK06653.1"/>
    <property type="molecule type" value="Genomic_DNA"/>
</dbReference>
<accession>A0A5C8HU82</accession>
<evidence type="ECO:0000256" key="3">
    <source>
        <dbReference type="ARBA" id="ARBA00022806"/>
    </source>
</evidence>
<dbReference type="PANTHER" id="PTHR12131:SF1">
    <property type="entry name" value="ATP-DEPENDENT RNA HELICASE SUPV3L1, MITOCHONDRIAL-RELATED"/>
    <property type="match status" value="1"/>
</dbReference>
<dbReference type="RefSeq" id="WP_147825457.1">
    <property type="nucleotide sequence ID" value="NZ_BAAARG010000001.1"/>
</dbReference>
<dbReference type="GO" id="GO:0070478">
    <property type="term" value="P:nuclear-transcribed mRNA catabolic process, 3'-5' exonucleolytic nonsense-mediated decay"/>
    <property type="evidence" value="ECO:0007669"/>
    <property type="project" value="TreeGrafter"/>
</dbReference>
<dbReference type="InterPro" id="IPR011545">
    <property type="entry name" value="DEAD/DEAH_box_helicase_dom"/>
</dbReference>
<reference evidence="7 8" key="1">
    <citation type="submission" date="2019-08" db="EMBL/GenBank/DDBJ databases">
        <authorList>
            <person name="Dong K."/>
        </authorList>
    </citation>
    <scope>NUCLEOTIDE SEQUENCE [LARGE SCALE GENOMIC DNA]</scope>
    <source>
        <strain evidence="7 8">M4-8</strain>
    </source>
</reference>
<dbReference type="InterPro" id="IPR027417">
    <property type="entry name" value="P-loop_NTPase"/>
</dbReference>
<evidence type="ECO:0000256" key="4">
    <source>
        <dbReference type="ARBA" id="ARBA00022840"/>
    </source>
</evidence>
<dbReference type="GO" id="GO:0003676">
    <property type="term" value="F:nucleic acid binding"/>
    <property type="evidence" value="ECO:0007669"/>
    <property type="project" value="InterPro"/>
</dbReference>
<dbReference type="PROSITE" id="PS51192">
    <property type="entry name" value="HELICASE_ATP_BIND_1"/>
    <property type="match status" value="1"/>
</dbReference>
<evidence type="ECO:0000259" key="5">
    <source>
        <dbReference type="PROSITE" id="PS51192"/>
    </source>
</evidence>
<dbReference type="GO" id="GO:0005524">
    <property type="term" value="F:ATP binding"/>
    <property type="evidence" value="ECO:0007669"/>
    <property type="project" value="UniProtKB-KW"/>
</dbReference>
<name>A0A5C8HU82_9MICO</name>
<dbReference type="InterPro" id="IPR014001">
    <property type="entry name" value="Helicase_ATP-bd"/>
</dbReference>